<organism evidence="4 5">
    <name type="scientific">Cellulomonas aerilata</name>
    <dbReference type="NCBI Taxonomy" id="515326"/>
    <lineage>
        <taxon>Bacteria</taxon>
        <taxon>Bacillati</taxon>
        <taxon>Actinomycetota</taxon>
        <taxon>Actinomycetes</taxon>
        <taxon>Micrococcales</taxon>
        <taxon>Cellulomonadaceae</taxon>
        <taxon>Cellulomonas</taxon>
    </lineage>
</organism>
<dbReference type="InterPro" id="IPR052910">
    <property type="entry name" value="ABC-Purine-Binding"/>
</dbReference>
<dbReference type="Pfam" id="PF02608">
    <property type="entry name" value="Bmp"/>
    <property type="match status" value="1"/>
</dbReference>
<dbReference type="AlphaFoldDB" id="A0A512DF89"/>
<evidence type="ECO:0000256" key="2">
    <source>
        <dbReference type="SAM" id="SignalP"/>
    </source>
</evidence>
<dbReference type="PROSITE" id="PS51257">
    <property type="entry name" value="PROKAR_LIPOPROTEIN"/>
    <property type="match status" value="1"/>
</dbReference>
<reference evidence="4 5" key="1">
    <citation type="submission" date="2019-07" db="EMBL/GenBank/DDBJ databases">
        <title>Whole genome shotgun sequence of Cellulomonas aerilata NBRC 106308.</title>
        <authorList>
            <person name="Hosoyama A."/>
            <person name="Uohara A."/>
            <person name="Ohji S."/>
            <person name="Ichikawa N."/>
        </authorList>
    </citation>
    <scope>NUCLEOTIDE SEQUENCE [LARGE SCALE GENOMIC DNA]</scope>
    <source>
        <strain evidence="4 5">NBRC 106308</strain>
    </source>
</reference>
<dbReference type="GO" id="GO:0005886">
    <property type="term" value="C:plasma membrane"/>
    <property type="evidence" value="ECO:0007669"/>
    <property type="project" value="InterPro"/>
</dbReference>
<accession>A0A512DF89</accession>
<protein>
    <submittedName>
        <fullName evidence="4">BMP family ABC transporter substrate-binding protein</fullName>
    </submittedName>
</protein>
<gene>
    <name evidence="4" type="ORF">CAE01nite_28500</name>
</gene>
<proteinExistence type="predicted"/>
<sequence length="395" mass="40529">MTLSSARRTPTRRHVTSLLAGAAIAGLALSACTSATESDAGAGESSSGAAPGEGATTVGFIAVGPQDDFGYNQAVHDGIRAVAETHPDLEILEAYNIPENDQAVEALQTMVDQGATVLFATSFGHLDAAQQVAEANPDVAVLHQGGLIDDTSPENLGTYYGTVYEPVYLAGIAAGAATETGVLGFVYGYPVPQVVANINAFTLGAQSVNPDVETIAVSTTSWCDPATQADRAASLISQGADVLTQHQDCTKTIIEAAEAAGVYSVGFHADASELAPQGWLAGSEWDWTELYPSIIDTVVDGDFIGSEYDANYRGGAANGNSPFVPSTLGASVTPETKALIDAAQTELESGWTPFTGPIMGQDGATPVIPEGTALTSDDADQMDYFVAGVTGNLAG</sequence>
<keyword evidence="5" id="KW-1185">Reference proteome</keyword>
<evidence type="ECO:0000313" key="5">
    <source>
        <dbReference type="Proteomes" id="UP000321181"/>
    </source>
</evidence>
<feature type="chain" id="PRO_5039341819" evidence="2">
    <location>
        <begin position="31"/>
        <end position="395"/>
    </location>
</feature>
<dbReference type="RefSeq" id="WP_146905932.1">
    <property type="nucleotide sequence ID" value="NZ_BAAARM010000008.1"/>
</dbReference>
<dbReference type="Proteomes" id="UP000321181">
    <property type="component" value="Unassembled WGS sequence"/>
</dbReference>
<evidence type="ECO:0000313" key="4">
    <source>
        <dbReference type="EMBL" id="GEO35125.1"/>
    </source>
</evidence>
<feature type="domain" description="ABC transporter substrate-binding protein PnrA-like" evidence="3">
    <location>
        <begin position="56"/>
        <end position="306"/>
    </location>
</feature>
<feature type="signal peptide" evidence="2">
    <location>
        <begin position="1"/>
        <end position="30"/>
    </location>
</feature>
<evidence type="ECO:0000259" key="3">
    <source>
        <dbReference type="Pfam" id="PF02608"/>
    </source>
</evidence>
<dbReference type="Gene3D" id="3.40.50.2300">
    <property type="match status" value="2"/>
</dbReference>
<dbReference type="InterPro" id="IPR003760">
    <property type="entry name" value="PnrA-like"/>
</dbReference>
<dbReference type="CDD" id="cd19963">
    <property type="entry name" value="PBP1_BMP-like"/>
    <property type="match status" value="1"/>
</dbReference>
<dbReference type="PANTHER" id="PTHR43208:SF1">
    <property type="entry name" value="ABC TRANSPORTER SUBSTRATE-BINDING PROTEIN"/>
    <property type="match status" value="1"/>
</dbReference>
<name>A0A512DF89_9CELL</name>
<dbReference type="OrthoDB" id="9769871at2"/>
<evidence type="ECO:0000256" key="1">
    <source>
        <dbReference type="ARBA" id="ARBA00022729"/>
    </source>
</evidence>
<comment type="caution">
    <text evidence="4">The sequence shown here is derived from an EMBL/GenBank/DDBJ whole genome shotgun (WGS) entry which is preliminary data.</text>
</comment>
<dbReference type="PANTHER" id="PTHR43208">
    <property type="entry name" value="ABC TRANSPORTER SUBSTRATE-BINDING PROTEIN"/>
    <property type="match status" value="1"/>
</dbReference>
<keyword evidence="1 2" id="KW-0732">Signal</keyword>
<dbReference type="EMBL" id="BJYY01000018">
    <property type="protein sequence ID" value="GEO35125.1"/>
    <property type="molecule type" value="Genomic_DNA"/>
</dbReference>